<reference evidence="3 4" key="1">
    <citation type="submission" date="2024-01" db="EMBL/GenBank/DDBJ databases">
        <title>Chryseobacterium sp. T9W2-O.</title>
        <authorList>
            <person name="Maltman C."/>
        </authorList>
    </citation>
    <scope>NUCLEOTIDE SEQUENCE [LARGE SCALE GENOMIC DNA]</scope>
    <source>
        <strain evidence="3 4">T9W2-O</strain>
    </source>
</reference>
<evidence type="ECO:0000259" key="2">
    <source>
        <dbReference type="Pfam" id="PF18962"/>
    </source>
</evidence>
<dbReference type="Proteomes" id="UP001348397">
    <property type="component" value="Unassembled WGS sequence"/>
</dbReference>
<evidence type="ECO:0000256" key="1">
    <source>
        <dbReference type="ARBA" id="ARBA00022729"/>
    </source>
</evidence>
<organism evidence="3 4">
    <name type="scientific">Chryseobacterium salviniae</name>
    <dbReference type="NCBI Taxonomy" id="3101750"/>
    <lineage>
        <taxon>Bacteria</taxon>
        <taxon>Pseudomonadati</taxon>
        <taxon>Bacteroidota</taxon>
        <taxon>Flavobacteriia</taxon>
        <taxon>Flavobacteriales</taxon>
        <taxon>Weeksellaceae</taxon>
        <taxon>Chryseobacterium group</taxon>
        <taxon>Chryseobacterium</taxon>
    </lineage>
</organism>
<dbReference type="InterPro" id="IPR026444">
    <property type="entry name" value="Secre_tail"/>
</dbReference>
<dbReference type="EMBL" id="JAYLAA010000043">
    <property type="protein sequence ID" value="MEC3876700.1"/>
    <property type="molecule type" value="Genomic_DNA"/>
</dbReference>
<keyword evidence="1" id="KW-0732">Signal</keyword>
<gene>
    <name evidence="3" type="ORF">SOP96_13330</name>
</gene>
<protein>
    <submittedName>
        <fullName evidence="3">T9SS type A sorting domain-containing protein</fullName>
    </submittedName>
</protein>
<keyword evidence="4" id="KW-1185">Reference proteome</keyword>
<accession>A0ABU6HX69</accession>
<evidence type="ECO:0000313" key="3">
    <source>
        <dbReference type="EMBL" id="MEC3876700.1"/>
    </source>
</evidence>
<feature type="domain" description="Secretion system C-terminal sorting" evidence="2">
    <location>
        <begin position="191"/>
        <end position="245"/>
    </location>
</feature>
<dbReference type="NCBIfam" id="TIGR04183">
    <property type="entry name" value="Por_Secre_tail"/>
    <property type="match status" value="1"/>
</dbReference>
<dbReference type="RefSeq" id="WP_326321426.1">
    <property type="nucleotide sequence ID" value="NZ_JAYLAA010000043.1"/>
</dbReference>
<comment type="caution">
    <text evidence="3">The sequence shown here is derived from an EMBL/GenBank/DDBJ whole genome shotgun (WGS) entry which is preliminary data.</text>
</comment>
<dbReference type="Pfam" id="PF18962">
    <property type="entry name" value="Por_Secre_tail"/>
    <property type="match status" value="1"/>
</dbReference>
<name>A0ABU6HX69_9FLAO</name>
<proteinExistence type="predicted"/>
<sequence length="248" mass="27282">MKKIIFLLLFTYMHSWSYGQMALAKDDGTPIVDGQIFTYNSTNENIATLHYKIKNTSASSIKVRIKIMSIQNATGSGFQFCYLNTCLPSVAVNAIYPSNASSPITIAANSETPSTGYNMWNSNIGSGTFPIDYVVKYYLVNNSNIEYGTPVTITYRYDPNAILSVKDTQNSKEGFASIPVTLVNSSLPIVSEETVSYTLHNMEGRCLSTGNLKKGSEEINISNLNAGNYFVTLKSPQGKVIVKKITKQ</sequence>
<evidence type="ECO:0000313" key="4">
    <source>
        <dbReference type="Proteomes" id="UP001348397"/>
    </source>
</evidence>